<dbReference type="EMBL" id="MDDG01000011">
    <property type="protein sequence ID" value="OQE36976.1"/>
    <property type="molecule type" value="Genomic_DNA"/>
</dbReference>
<accession>A0A1V6UEV4</accession>
<keyword evidence="2" id="KW-1185">Reference proteome</keyword>
<sequence length="63" mass="6852">MKFDYSAATMVQLPVLDLAVANIQDEPSPQNSFCPVSTSDIPTCLVAFESVPLEKHLEMATPL</sequence>
<reference evidence="2" key="1">
    <citation type="journal article" date="2017" name="Nat. Microbiol.">
        <title>Global analysis of biosynthetic gene clusters reveals vast potential of secondary metabolite production in Penicillium species.</title>
        <authorList>
            <person name="Nielsen J.C."/>
            <person name="Grijseels S."/>
            <person name="Prigent S."/>
            <person name="Ji B."/>
            <person name="Dainat J."/>
            <person name="Nielsen K.F."/>
            <person name="Frisvad J.C."/>
            <person name="Workman M."/>
            <person name="Nielsen J."/>
        </authorList>
    </citation>
    <scope>NUCLEOTIDE SEQUENCE [LARGE SCALE GENOMIC DNA]</scope>
    <source>
        <strain evidence="2">IBT 31321</strain>
    </source>
</reference>
<dbReference type="AlphaFoldDB" id="A0A1V6UEV4"/>
<protein>
    <submittedName>
        <fullName evidence="1">Uncharacterized protein</fullName>
    </submittedName>
</protein>
<evidence type="ECO:0000313" key="2">
    <source>
        <dbReference type="Proteomes" id="UP000191500"/>
    </source>
</evidence>
<gene>
    <name evidence="1" type="ORF">PENCOP_c011G02590</name>
</gene>
<evidence type="ECO:0000313" key="1">
    <source>
        <dbReference type="EMBL" id="OQE36976.1"/>
    </source>
</evidence>
<comment type="caution">
    <text evidence="1">The sequence shown here is derived from an EMBL/GenBank/DDBJ whole genome shotgun (WGS) entry which is preliminary data.</text>
</comment>
<name>A0A1V6UEV4_9EURO</name>
<proteinExistence type="predicted"/>
<organism evidence="1 2">
    <name type="scientific">Penicillium coprophilum</name>
    <dbReference type="NCBI Taxonomy" id="36646"/>
    <lineage>
        <taxon>Eukaryota</taxon>
        <taxon>Fungi</taxon>
        <taxon>Dikarya</taxon>
        <taxon>Ascomycota</taxon>
        <taxon>Pezizomycotina</taxon>
        <taxon>Eurotiomycetes</taxon>
        <taxon>Eurotiomycetidae</taxon>
        <taxon>Eurotiales</taxon>
        <taxon>Aspergillaceae</taxon>
        <taxon>Penicillium</taxon>
    </lineage>
</organism>
<dbReference type="Proteomes" id="UP000191500">
    <property type="component" value="Unassembled WGS sequence"/>
</dbReference>